<dbReference type="RefSeq" id="WP_211428220.1">
    <property type="nucleotide sequence ID" value="NZ_CP072648.1"/>
</dbReference>
<reference evidence="1 2" key="1">
    <citation type="submission" date="2021-03" db="EMBL/GenBank/DDBJ databases">
        <title>Genomic and phenotypic characterization of Chloracidobacterium isolates provides evidence for multiple species.</title>
        <authorList>
            <person name="Saini M.K."/>
            <person name="Costas A.M.G."/>
            <person name="Tank M."/>
            <person name="Bryant D.A."/>
        </authorList>
    </citation>
    <scope>NUCLEOTIDE SEQUENCE [LARGE SCALE GENOMIC DNA]</scope>
    <source>
        <strain evidence="1 2">BV2-C</strain>
    </source>
</reference>
<dbReference type="Proteomes" id="UP000676506">
    <property type="component" value="Chromosome 1"/>
</dbReference>
<sequence length="58" mass="6102">MAMDSGNPCLAGCQPHAPEDTKLSLTAGVASRDFFQAYLQENPPSPSFLGIFPSPMCG</sequence>
<accession>A0ABX8B9U8</accession>
<gene>
    <name evidence="1" type="ORF">J8C06_08170</name>
</gene>
<name>A0ABX8B9U8_9BACT</name>
<evidence type="ECO:0000313" key="1">
    <source>
        <dbReference type="EMBL" id="QUW02330.1"/>
    </source>
</evidence>
<organism evidence="1 2">
    <name type="scientific">Chloracidobacterium validum</name>
    <dbReference type="NCBI Taxonomy" id="2821543"/>
    <lineage>
        <taxon>Bacteria</taxon>
        <taxon>Pseudomonadati</taxon>
        <taxon>Acidobacteriota</taxon>
        <taxon>Terriglobia</taxon>
        <taxon>Terriglobales</taxon>
        <taxon>Acidobacteriaceae</taxon>
        <taxon>Chloracidobacterium</taxon>
    </lineage>
</organism>
<dbReference type="EMBL" id="CP072648">
    <property type="protein sequence ID" value="QUW02330.1"/>
    <property type="molecule type" value="Genomic_DNA"/>
</dbReference>
<evidence type="ECO:0000313" key="2">
    <source>
        <dbReference type="Proteomes" id="UP000676506"/>
    </source>
</evidence>
<protein>
    <submittedName>
        <fullName evidence="1">Uncharacterized protein</fullName>
    </submittedName>
</protein>
<proteinExistence type="predicted"/>
<keyword evidence="2" id="KW-1185">Reference proteome</keyword>